<feature type="region of interest" description="Disordered" evidence="1">
    <location>
        <begin position="1"/>
        <end position="56"/>
    </location>
</feature>
<dbReference type="RefSeq" id="YP_009362853.1">
    <property type="nucleotide sequence ID" value="NC_034626.1"/>
</dbReference>
<feature type="compositionally biased region" description="Polar residues" evidence="1">
    <location>
        <begin position="18"/>
        <end position="46"/>
    </location>
</feature>
<dbReference type="GeneID" id="32878758"/>
<sequence length="118" mass="13582">MKAQDKAPKPQENMEVETISSADENSQSSEASLDANYSQSEESQPKPNRWDMAPGGKKKYKSWRELKSEILTCLHETNCDVGFTRRYILMHHGVALPKNIIYYYASCYRKIQKTSESE</sequence>
<dbReference type="EMBL" id="KX961095">
    <property type="protein sequence ID" value="ARQ79761.1"/>
    <property type="molecule type" value="Genomic_DNA"/>
</dbReference>
<dbReference type="OrthoDB" id="19848at10239"/>
<evidence type="ECO:0000256" key="1">
    <source>
        <dbReference type="SAM" id="MobiDB-lite"/>
    </source>
</evidence>
<evidence type="ECO:0000313" key="3">
    <source>
        <dbReference type="Proteomes" id="UP000201453"/>
    </source>
</evidence>
<accession>A0A1X9RIR9</accession>
<keyword evidence="3" id="KW-1185">Reference proteome</keyword>
<organism evidence="2 3">
    <name type="scientific">Bat mastadenovirus WIV17</name>
    <dbReference type="NCBI Taxonomy" id="1986505"/>
    <lineage>
        <taxon>Viruses</taxon>
        <taxon>Varidnaviria</taxon>
        <taxon>Bamfordvirae</taxon>
        <taxon>Preplasmiviricota</taxon>
        <taxon>Polisuviricotina</taxon>
        <taxon>Pharingeaviricetes</taxon>
        <taxon>Rowavirales</taxon>
        <taxon>Adenoviridae</taxon>
        <taxon>Mastadenovirus</taxon>
        <taxon>Mastadenovirus pteropodidae</taxon>
    </lineage>
</organism>
<reference evidence="2 3" key="1">
    <citation type="journal article" date="2017" name="J. Gen. Virol.">
        <title>Novel bat adenoviruses with low G+C content shed new light on the evolution of adenoviruses.</title>
        <authorList>
            <person name="Tan B."/>
            <person name="Yang X.L."/>
            <person name="Ge X.Y."/>
            <person name="Peng C."/>
            <person name="Liu H.Z."/>
            <person name="Zhang Y.Z."/>
            <person name="Zhang L.B."/>
            <person name="Shi Z.L."/>
        </authorList>
    </citation>
    <scope>NUCLEOTIDE SEQUENCE [LARGE SCALE GENOMIC DNA]</scope>
    <source>
        <strain evidence="2">WIV17</strain>
    </source>
</reference>
<proteinExistence type="predicted"/>
<protein>
    <submittedName>
        <fullName evidence="2">22K</fullName>
    </submittedName>
</protein>
<dbReference type="KEGG" id="vg:32878758"/>
<name>A0A1X9RIR9_9ADEN</name>
<evidence type="ECO:0000313" key="2">
    <source>
        <dbReference type="EMBL" id="ARQ79761.1"/>
    </source>
</evidence>
<dbReference type="Proteomes" id="UP000201453">
    <property type="component" value="Segment"/>
</dbReference>